<evidence type="ECO:0000256" key="6">
    <source>
        <dbReference type="ARBA" id="ARBA00023284"/>
    </source>
</evidence>
<keyword evidence="3" id="KW-0813">Transport</keyword>
<keyword evidence="6 10" id="KW-0676">Redox-active center</keyword>
<dbReference type="PANTHER" id="PTHR45663">
    <property type="entry name" value="GEO12009P1"/>
    <property type="match status" value="1"/>
</dbReference>
<feature type="site" description="Contributes to redox potential value" evidence="9">
    <location>
        <position position="30"/>
    </location>
</feature>
<dbReference type="FunFam" id="3.40.30.10:FF:000001">
    <property type="entry name" value="Thioredoxin"/>
    <property type="match status" value="1"/>
</dbReference>
<evidence type="ECO:0000256" key="2">
    <source>
        <dbReference type="ARBA" id="ARBA00020570"/>
    </source>
</evidence>
<dbReference type="PROSITE" id="PS51352">
    <property type="entry name" value="THIOREDOXIN_2"/>
    <property type="match status" value="1"/>
</dbReference>
<evidence type="ECO:0000313" key="13">
    <source>
        <dbReference type="Proteomes" id="UP000308489"/>
    </source>
</evidence>
<comment type="similarity">
    <text evidence="1 8">Belongs to the thioredoxin family.</text>
</comment>
<feature type="site" description="Deprotonates C-terminal active site Cys" evidence="9">
    <location>
        <position position="23"/>
    </location>
</feature>
<dbReference type="GO" id="GO:0015035">
    <property type="term" value="F:protein-disulfide reductase activity"/>
    <property type="evidence" value="ECO:0007669"/>
    <property type="project" value="UniProtKB-UniRule"/>
</dbReference>
<dbReference type="SUPFAM" id="SSF52833">
    <property type="entry name" value="Thioredoxin-like"/>
    <property type="match status" value="1"/>
</dbReference>
<reference evidence="12 13" key="1">
    <citation type="submission" date="2019-05" db="EMBL/GenBank/DDBJ databases">
        <authorList>
            <consortium name="Pathogen Informatics"/>
        </authorList>
    </citation>
    <scope>NUCLEOTIDE SEQUENCE [LARGE SCALE GENOMIC DNA]</scope>
    <source>
        <strain evidence="12 13">NCTC503</strain>
    </source>
</reference>
<evidence type="ECO:0000256" key="9">
    <source>
        <dbReference type="PIRSR" id="PIRSR000077-1"/>
    </source>
</evidence>
<dbReference type="PRINTS" id="PR00421">
    <property type="entry name" value="THIOREDOXIN"/>
</dbReference>
<evidence type="ECO:0000256" key="3">
    <source>
        <dbReference type="ARBA" id="ARBA00022448"/>
    </source>
</evidence>
<organism evidence="12 13">
    <name type="scientific">Hathewaya histolytica</name>
    <name type="common">Clostridium histolyticum</name>
    <dbReference type="NCBI Taxonomy" id="1498"/>
    <lineage>
        <taxon>Bacteria</taxon>
        <taxon>Bacillati</taxon>
        <taxon>Bacillota</taxon>
        <taxon>Clostridia</taxon>
        <taxon>Eubacteriales</taxon>
        <taxon>Clostridiaceae</taxon>
        <taxon>Hathewaya</taxon>
    </lineage>
</organism>
<evidence type="ECO:0000256" key="7">
    <source>
        <dbReference type="NCBIfam" id="TIGR01068"/>
    </source>
</evidence>
<dbReference type="InterPro" id="IPR013766">
    <property type="entry name" value="Thioredoxin_domain"/>
</dbReference>
<feature type="domain" description="Thioredoxin" evidence="11">
    <location>
        <begin position="1"/>
        <end position="104"/>
    </location>
</feature>
<evidence type="ECO:0000256" key="8">
    <source>
        <dbReference type="PIRNR" id="PIRNR000077"/>
    </source>
</evidence>
<feature type="active site" description="Nucleophile" evidence="9">
    <location>
        <position position="29"/>
    </location>
</feature>
<gene>
    <name evidence="12" type="primary">trx</name>
    <name evidence="12" type="ORF">NCTC503_00286</name>
</gene>
<evidence type="ECO:0000256" key="4">
    <source>
        <dbReference type="ARBA" id="ARBA00022982"/>
    </source>
</evidence>
<evidence type="ECO:0000256" key="5">
    <source>
        <dbReference type="ARBA" id="ARBA00023157"/>
    </source>
</evidence>
<dbReference type="Proteomes" id="UP000308489">
    <property type="component" value="Chromosome 1"/>
</dbReference>
<dbReference type="GO" id="GO:0045454">
    <property type="term" value="P:cell redox homeostasis"/>
    <property type="evidence" value="ECO:0007669"/>
    <property type="project" value="TreeGrafter"/>
</dbReference>
<dbReference type="CDD" id="cd02947">
    <property type="entry name" value="TRX_family"/>
    <property type="match status" value="1"/>
</dbReference>
<dbReference type="AlphaFoldDB" id="A0A4U9QWH5"/>
<evidence type="ECO:0000256" key="1">
    <source>
        <dbReference type="ARBA" id="ARBA00008987"/>
    </source>
</evidence>
<evidence type="ECO:0000313" key="12">
    <source>
        <dbReference type="EMBL" id="VTQ83086.1"/>
    </source>
</evidence>
<name>A0A4U9QWH5_HATHI</name>
<dbReference type="PANTHER" id="PTHR45663:SF11">
    <property type="entry name" value="GEO12009P1"/>
    <property type="match status" value="1"/>
</dbReference>
<dbReference type="RefSeq" id="WP_138209108.1">
    <property type="nucleotide sequence ID" value="NZ_CBCRUQ010000010.1"/>
</dbReference>
<dbReference type="InterPro" id="IPR036249">
    <property type="entry name" value="Thioredoxin-like_sf"/>
</dbReference>
<feature type="disulfide bond" description="Redox-active" evidence="10">
    <location>
        <begin position="29"/>
        <end position="32"/>
    </location>
</feature>
<keyword evidence="5 10" id="KW-1015">Disulfide bond</keyword>
<keyword evidence="4" id="KW-0249">Electron transport</keyword>
<accession>A0A4U9QWH5</accession>
<protein>
    <recommendedName>
        <fullName evidence="2 7">Thioredoxin</fullName>
    </recommendedName>
</protein>
<dbReference type="InterPro" id="IPR005746">
    <property type="entry name" value="Thioredoxin"/>
</dbReference>
<dbReference type="KEGG" id="hhw:NCTC503_00286"/>
<dbReference type="OrthoDB" id="9790390at2"/>
<sequence>MLEVNGLNFDKEVLGEGKLVVADFWASWCNPCKMLMSILSEVSEEMGEKVKFVKINVEDNPQLAQKFNVKNLPTLMVFNEGELKDMMVGFKPKPQVKSFVQKNL</sequence>
<feature type="active site" description="Nucleophile" evidence="9">
    <location>
        <position position="32"/>
    </location>
</feature>
<dbReference type="Pfam" id="PF00085">
    <property type="entry name" value="Thioredoxin"/>
    <property type="match status" value="1"/>
</dbReference>
<dbReference type="PIRSF" id="PIRSF000077">
    <property type="entry name" value="Thioredoxin"/>
    <property type="match status" value="1"/>
</dbReference>
<keyword evidence="13" id="KW-1185">Reference proteome</keyword>
<feature type="site" description="Contributes to redox potential value" evidence="9">
    <location>
        <position position="31"/>
    </location>
</feature>
<dbReference type="GO" id="GO:0005829">
    <property type="term" value="C:cytosol"/>
    <property type="evidence" value="ECO:0007669"/>
    <property type="project" value="TreeGrafter"/>
</dbReference>
<evidence type="ECO:0000256" key="10">
    <source>
        <dbReference type="PIRSR" id="PIRSR000077-4"/>
    </source>
</evidence>
<dbReference type="Gene3D" id="3.40.30.10">
    <property type="entry name" value="Glutaredoxin"/>
    <property type="match status" value="1"/>
</dbReference>
<proteinExistence type="inferred from homology"/>
<dbReference type="EMBL" id="LR590481">
    <property type="protein sequence ID" value="VTQ83086.1"/>
    <property type="molecule type" value="Genomic_DNA"/>
</dbReference>
<dbReference type="NCBIfam" id="TIGR01068">
    <property type="entry name" value="thioredoxin"/>
    <property type="match status" value="1"/>
</dbReference>
<evidence type="ECO:0000259" key="11">
    <source>
        <dbReference type="PROSITE" id="PS51352"/>
    </source>
</evidence>